<proteinExistence type="predicted"/>
<evidence type="ECO:0000313" key="1">
    <source>
        <dbReference type="EMBL" id="QUI24371.1"/>
    </source>
</evidence>
<dbReference type="RefSeq" id="WP_212695066.1">
    <property type="nucleotide sequence ID" value="NZ_CP058649.1"/>
</dbReference>
<dbReference type="KEGG" id="vpy:HZI73_19635"/>
<dbReference type="Proteomes" id="UP000683246">
    <property type="component" value="Chromosome"/>
</dbReference>
<keyword evidence="2" id="KW-1185">Reference proteome</keyword>
<gene>
    <name evidence="1" type="ORF">HZI73_19635</name>
</gene>
<protein>
    <submittedName>
        <fullName evidence="1">Uncharacterized protein</fullName>
    </submittedName>
</protein>
<sequence length="357" mass="41425">MEQMIRDLRFANEQTAAYYLNLLSDIDSNRGTGYMALHNFFRDFYGTLFKEPEALGMESFPKVSFNSGEFHSKSKPFKRVKDKVIKPVSDCLDLIYKVASQGRLKDDTIIGDKAFMDKFMKTGKRQKKKLLDAVVELGIKIDADGDSVRLTTHKQPDMIEALHLFALKCSQNIHEAGELCFRMCDFGALDTQYKPSIEEILQKLYKDKAYNHMSILHKMLQDNDFDIRYVYEPHVLNFEIRYTKKEIKTSPLMAFVFDFKAVNPLKIRLRFIATSRIVPIIQRQPKAVQKDFYETSGQCNGCGWCNNQKGLLKPSLLRMDTKHKTICWYDVNEYDTINKEIIDLIKGYVTMHLQLVG</sequence>
<organism evidence="1 2">
    <name type="scientific">Vallitalea pronyensis</name>
    <dbReference type="NCBI Taxonomy" id="1348613"/>
    <lineage>
        <taxon>Bacteria</taxon>
        <taxon>Bacillati</taxon>
        <taxon>Bacillota</taxon>
        <taxon>Clostridia</taxon>
        <taxon>Lachnospirales</taxon>
        <taxon>Vallitaleaceae</taxon>
        <taxon>Vallitalea</taxon>
    </lineage>
</organism>
<accession>A0A8J8SI95</accession>
<dbReference type="EMBL" id="CP058649">
    <property type="protein sequence ID" value="QUI24371.1"/>
    <property type="molecule type" value="Genomic_DNA"/>
</dbReference>
<name>A0A8J8SI95_9FIRM</name>
<dbReference type="AlphaFoldDB" id="A0A8J8SI95"/>
<evidence type="ECO:0000313" key="2">
    <source>
        <dbReference type="Proteomes" id="UP000683246"/>
    </source>
</evidence>
<reference evidence="1" key="1">
    <citation type="submission" date="2020-07" db="EMBL/GenBank/DDBJ databases">
        <title>Vallitalea pronyensis genome.</title>
        <authorList>
            <person name="Postec A."/>
        </authorList>
    </citation>
    <scope>NUCLEOTIDE SEQUENCE</scope>
    <source>
        <strain evidence="1">FatNI3</strain>
    </source>
</reference>